<keyword evidence="1" id="KW-0472">Membrane</keyword>
<keyword evidence="1" id="KW-0812">Transmembrane</keyword>
<reference evidence="2 3" key="1">
    <citation type="submission" date="2019-09" db="EMBL/GenBank/DDBJ databases">
        <authorList>
            <person name="Wang X."/>
        </authorList>
    </citation>
    <scope>NUCLEOTIDE SEQUENCE [LARGE SCALE GENOMIC DNA]</scope>
    <source>
        <strain evidence="2 3">CICC 11023</strain>
    </source>
</reference>
<dbReference type="Proteomes" id="UP000323876">
    <property type="component" value="Unassembled WGS sequence"/>
</dbReference>
<protein>
    <submittedName>
        <fullName evidence="2">Uncharacterized protein</fullName>
    </submittedName>
</protein>
<gene>
    <name evidence="2" type="ORF">F3087_16030</name>
</gene>
<sequence length="78" mass="7745">MTLPLVRSGAAAHRVDHVVPARFASLLPLGALTVSIVGSALLGGLIGAGAGNRLLKTSVAAGLIAVFVAASTTQWLCP</sequence>
<evidence type="ECO:0000313" key="3">
    <source>
        <dbReference type="Proteomes" id="UP000323876"/>
    </source>
</evidence>
<proteinExistence type="predicted"/>
<feature type="transmembrane region" description="Helical" evidence="1">
    <location>
        <begin position="58"/>
        <end position="76"/>
    </location>
</feature>
<dbReference type="AlphaFoldDB" id="A0A5N0EHQ5"/>
<keyword evidence="1" id="KW-1133">Transmembrane helix</keyword>
<name>A0A5N0EHQ5_9NOCA</name>
<accession>A0A5N0EHQ5</accession>
<dbReference type="EMBL" id="VXLC01000004">
    <property type="protein sequence ID" value="KAA8888513.1"/>
    <property type="molecule type" value="Genomic_DNA"/>
</dbReference>
<feature type="transmembrane region" description="Helical" evidence="1">
    <location>
        <begin position="23"/>
        <end position="46"/>
    </location>
</feature>
<comment type="caution">
    <text evidence="2">The sequence shown here is derived from an EMBL/GenBank/DDBJ whole genome shotgun (WGS) entry which is preliminary data.</text>
</comment>
<evidence type="ECO:0000256" key="1">
    <source>
        <dbReference type="SAM" id="Phobius"/>
    </source>
</evidence>
<evidence type="ECO:0000313" key="2">
    <source>
        <dbReference type="EMBL" id="KAA8888513.1"/>
    </source>
</evidence>
<organism evidence="2 3">
    <name type="scientific">Nocardia colli</name>
    <dbReference type="NCBI Taxonomy" id="2545717"/>
    <lineage>
        <taxon>Bacteria</taxon>
        <taxon>Bacillati</taxon>
        <taxon>Actinomycetota</taxon>
        <taxon>Actinomycetes</taxon>
        <taxon>Mycobacteriales</taxon>
        <taxon>Nocardiaceae</taxon>
        <taxon>Nocardia</taxon>
    </lineage>
</organism>
<dbReference type="RefSeq" id="WP_150402678.1">
    <property type="nucleotide sequence ID" value="NZ_VXLC01000004.1"/>
</dbReference>
<keyword evidence="3" id="KW-1185">Reference proteome</keyword>